<accession>A0AAE0LBI5</accession>
<evidence type="ECO:0000313" key="3">
    <source>
        <dbReference type="EMBL" id="KAK3278705.1"/>
    </source>
</evidence>
<sequence>MDAIRKLMDKHARTHSSYTDRERVRDLWHILAASAANSCYVAPLYLVVLRSFRAGATYTFSSLQLELRDESPFAKLAGKAASSTSGGAAVYNFNATKSNRRERREEPVGEWRAEGDMLFKKWFGSGFPCVACFRLYGVTCAHQDTKGICPHICKGAYADGKAPDFAAAAPPPPPPWTKQTVPRLAAATEKPPAAEDAAVMTLQLPP</sequence>
<keyword evidence="2" id="KW-1133">Transmembrane helix</keyword>
<feature type="region of interest" description="Disordered" evidence="1">
    <location>
        <begin position="167"/>
        <end position="206"/>
    </location>
</feature>
<evidence type="ECO:0000256" key="2">
    <source>
        <dbReference type="SAM" id="Phobius"/>
    </source>
</evidence>
<name>A0AAE0LBI5_9CHLO</name>
<dbReference type="AlphaFoldDB" id="A0AAE0LBI5"/>
<keyword evidence="2" id="KW-0472">Membrane</keyword>
<comment type="caution">
    <text evidence="3">The sequence shown here is derived from an EMBL/GenBank/DDBJ whole genome shotgun (WGS) entry which is preliminary data.</text>
</comment>
<protein>
    <submittedName>
        <fullName evidence="3">Uncharacterized protein</fullName>
    </submittedName>
</protein>
<organism evidence="3 4">
    <name type="scientific">Cymbomonas tetramitiformis</name>
    <dbReference type="NCBI Taxonomy" id="36881"/>
    <lineage>
        <taxon>Eukaryota</taxon>
        <taxon>Viridiplantae</taxon>
        <taxon>Chlorophyta</taxon>
        <taxon>Pyramimonadophyceae</taxon>
        <taxon>Pyramimonadales</taxon>
        <taxon>Pyramimonadaceae</taxon>
        <taxon>Cymbomonas</taxon>
    </lineage>
</organism>
<feature type="transmembrane region" description="Helical" evidence="2">
    <location>
        <begin position="27"/>
        <end position="48"/>
    </location>
</feature>
<reference evidence="3 4" key="1">
    <citation type="journal article" date="2015" name="Genome Biol. Evol.">
        <title>Comparative Genomics of a Bacterivorous Green Alga Reveals Evolutionary Causalities and Consequences of Phago-Mixotrophic Mode of Nutrition.</title>
        <authorList>
            <person name="Burns J.A."/>
            <person name="Paasch A."/>
            <person name="Narechania A."/>
            <person name="Kim E."/>
        </authorList>
    </citation>
    <scope>NUCLEOTIDE SEQUENCE [LARGE SCALE GENOMIC DNA]</scope>
    <source>
        <strain evidence="3 4">PLY_AMNH</strain>
    </source>
</reference>
<keyword evidence="4" id="KW-1185">Reference proteome</keyword>
<evidence type="ECO:0000313" key="4">
    <source>
        <dbReference type="Proteomes" id="UP001190700"/>
    </source>
</evidence>
<evidence type="ECO:0000256" key="1">
    <source>
        <dbReference type="SAM" id="MobiDB-lite"/>
    </source>
</evidence>
<keyword evidence="2" id="KW-0812">Transmembrane</keyword>
<gene>
    <name evidence="3" type="ORF">CYMTET_13372</name>
</gene>
<dbReference type="EMBL" id="LGRX02005317">
    <property type="protein sequence ID" value="KAK3278705.1"/>
    <property type="molecule type" value="Genomic_DNA"/>
</dbReference>
<proteinExistence type="predicted"/>
<dbReference type="Proteomes" id="UP001190700">
    <property type="component" value="Unassembled WGS sequence"/>
</dbReference>